<reference evidence="1" key="1">
    <citation type="submission" date="2023-11" db="EMBL/GenBank/DDBJ databases">
        <authorList>
            <person name="Poullet M."/>
        </authorList>
    </citation>
    <scope>NUCLEOTIDE SEQUENCE</scope>
    <source>
        <strain evidence="1">E1834</strain>
    </source>
</reference>
<comment type="caution">
    <text evidence="1">The sequence shown here is derived from an EMBL/GenBank/DDBJ whole genome shotgun (WGS) entry which is preliminary data.</text>
</comment>
<organism evidence="1 2">
    <name type="scientific">Meloidogyne enterolobii</name>
    <name type="common">Root-knot nematode worm</name>
    <name type="synonym">Meloidogyne mayaguensis</name>
    <dbReference type="NCBI Taxonomy" id="390850"/>
    <lineage>
        <taxon>Eukaryota</taxon>
        <taxon>Metazoa</taxon>
        <taxon>Ecdysozoa</taxon>
        <taxon>Nematoda</taxon>
        <taxon>Chromadorea</taxon>
        <taxon>Rhabditida</taxon>
        <taxon>Tylenchina</taxon>
        <taxon>Tylenchomorpha</taxon>
        <taxon>Tylenchoidea</taxon>
        <taxon>Meloidogynidae</taxon>
        <taxon>Meloidogyninae</taxon>
        <taxon>Meloidogyne</taxon>
    </lineage>
</organism>
<keyword evidence="2" id="KW-1185">Reference proteome</keyword>
<accession>A0ACB0YL64</accession>
<evidence type="ECO:0000313" key="2">
    <source>
        <dbReference type="Proteomes" id="UP001497535"/>
    </source>
</evidence>
<dbReference type="Proteomes" id="UP001497535">
    <property type="component" value="Unassembled WGS sequence"/>
</dbReference>
<protein>
    <submittedName>
        <fullName evidence="1">Uncharacterized protein</fullName>
    </submittedName>
</protein>
<sequence length="49" mass="5856">MIIFGRNLFVKNPIKSIHFDNPIIIFNYSFCILLFLILERLSSNSRHFL</sequence>
<dbReference type="EMBL" id="CAVMJV010000014">
    <property type="protein sequence ID" value="CAK5051608.1"/>
    <property type="molecule type" value="Genomic_DNA"/>
</dbReference>
<evidence type="ECO:0000313" key="1">
    <source>
        <dbReference type="EMBL" id="CAK5051608.1"/>
    </source>
</evidence>
<gene>
    <name evidence="1" type="ORF">MENTE1834_LOCUS13654</name>
</gene>
<proteinExistence type="predicted"/>
<name>A0ACB0YL64_MELEN</name>